<evidence type="ECO:0000313" key="1">
    <source>
        <dbReference type="EMBL" id="AEF82829.1"/>
    </source>
</evidence>
<dbReference type="AlphaFoldDB" id="F5YBB4"/>
<evidence type="ECO:0000313" key="2">
    <source>
        <dbReference type="Proteomes" id="UP000009222"/>
    </source>
</evidence>
<protein>
    <submittedName>
        <fullName evidence="1">Uncharacterized protein</fullName>
    </submittedName>
</protein>
<dbReference type="KEGG" id="taz:TREAZ_1896"/>
<dbReference type="EMBL" id="CP001841">
    <property type="protein sequence ID" value="AEF82829.1"/>
    <property type="molecule type" value="Genomic_DNA"/>
</dbReference>
<name>F5YBB4_LEAAZ</name>
<dbReference type="Proteomes" id="UP000009222">
    <property type="component" value="Chromosome"/>
</dbReference>
<dbReference type="HOGENOM" id="CLU_2557266_0_0_12"/>
<dbReference type="InParanoid" id="F5YBB4"/>
<proteinExistence type="predicted"/>
<gene>
    <name evidence="1" type="ordered locus">TREAZ_1896</name>
</gene>
<accession>F5YBB4</accession>
<reference evidence="1 2" key="2">
    <citation type="journal article" date="2011" name="ISME J.">
        <title>RNA-seq reveals cooperative metabolic interactions between two termite-gut spirochete species in co-culture.</title>
        <authorList>
            <person name="Rosenthal A.Z."/>
            <person name="Matson E.G."/>
            <person name="Eldar A."/>
            <person name="Leadbetter J.R."/>
        </authorList>
    </citation>
    <scope>NUCLEOTIDE SEQUENCE [LARGE SCALE GENOMIC DNA]</scope>
    <source>
        <strain evidence="2">ATCC BAA-888 / DSM 13862 / ZAS-9</strain>
    </source>
</reference>
<reference evidence="2" key="1">
    <citation type="submission" date="2009-12" db="EMBL/GenBank/DDBJ databases">
        <title>Complete sequence of Treponema azotonutricium strain ZAS-9.</title>
        <authorList>
            <person name="Tetu S.G."/>
            <person name="Matson E."/>
            <person name="Ren Q."/>
            <person name="Seshadri R."/>
            <person name="Elbourne L."/>
            <person name="Hassan K.A."/>
            <person name="Durkin A."/>
            <person name="Radune D."/>
            <person name="Mohamoud Y."/>
            <person name="Shay R."/>
            <person name="Jin S."/>
            <person name="Zhang X."/>
            <person name="Lucey K."/>
            <person name="Ballor N.R."/>
            <person name="Ottesen E."/>
            <person name="Rosenthal R."/>
            <person name="Allen A."/>
            <person name="Leadbetter J.R."/>
            <person name="Paulsen I.T."/>
        </authorList>
    </citation>
    <scope>NUCLEOTIDE SEQUENCE [LARGE SCALE GENOMIC DNA]</scope>
    <source>
        <strain evidence="2">ATCC BAA-888 / DSM 13862 / ZAS-9</strain>
    </source>
</reference>
<keyword evidence="2" id="KW-1185">Reference proteome</keyword>
<sequence length="82" mass="9428">MLAEKHPEVRPIIAEYKKLTWSERRRMIADLKEKYRRDDAAVLADAVMDSRREIARALKAQGDPIEKIAAATHLSQEEIEAL</sequence>
<organism evidence="1 2">
    <name type="scientific">Leadbettera azotonutricia (strain ATCC BAA-888 / DSM 13862 / ZAS-9)</name>
    <name type="common">Treponema azotonutricium</name>
    <dbReference type="NCBI Taxonomy" id="545695"/>
    <lineage>
        <taxon>Bacteria</taxon>
        <taxon>Pseudomonadati</taxon>
        <taxon>Spirochaetota</taxon>
        <taxon>Spirochaetia</taxon>
        <taxon>Spirochaetales</taxon>
        <taxon>Breznakiellaceae</taxon>
        <taxon>Leadbettera</taxon>
    </lineage>
</organism>